<dbReference type="OMA" id="FSEMICK"/>
<keyword evidence="1" id="KW-0812">Transmembrane</keyword>
<dbReference type="AlphaFoldDB" id="A0A226EPJ5"/>
<dbReference type="Proteomes" id="UP000198287">
    <property type="component" value="Unassembled WGS sequence"/>
</dbReference>
<keyword evidence="1" id="KW-1133">Transmembrane helix</keyword>
<dbReference type="PANTHER" id="PTHR31650">
    <property type="entry name" value="O-ACYLTRANSFERASE (WSD1-LIKE) FAMILY PROTEIN"/>
    <property type="match status" value="1"/>
</dbReference>
<keyword evidence="1" id="KW-0472">Membrane</keyword>
<evidence type="ECO:0000256" key="1">
    <source>
        <dbReference type="SAM" id="Phobius"/>
    </source>
</evidence>
<keyword evidence="3" id="KW-0808">Transferase</keyword>
<dbReference type="EMBL" id="LNIX01000002">
    <property type="protein sequence ID" value="OXA59210.1"/>
    <property type="molecule type" value="Genomic_DNA"/>
</dbReference>
<dbReference type="GO" id="GO:0019432">
    <property type="term" value="P:triglyceride biosynthetic process"/>
    <property type="evidence" value="ECO:0007669"/>
    <property type="project" value="TreeGrafter"/>
</dbReference>
<name>A0A226EPJ5_FOLCA</name>
<dbReference type="Pfam" id="PF06974">
    <property type="entry name" value="WS_DGAT_C"/>
    <property type="match status" value="1"/>
</dbReference>
<protein>
    <submittedName>
        <fullName evidence="3">Putative diacylglycerol O-acyltransferase tgs1</fullName>
    </submittedName>
</protein>
<feature type="transmembrane region" description="Helical" evidence="1">
    <location>
        <begin position="32"/>
        <end position="56"/>
    </location>
</feature>
<organism evidence="3 4">
    <name type="scientific">Folsomia candida</name>
    <name type="common">Springtail</name>
    <dbReference type="NCBI Taxonomy" id="158441"/>
    <lineage>
        <taxon>Eukaryota</taxon>
        <taxon>Metazoa</taxon>
        <taxon>Ecdysozoa</taxon>
        <taxon>Arthropoda</taxon>
        <taxon>Hexapoda</taxon>
        <taxon>Collembola</taxon>
        <taxon>Entomobryomorpha</taxon>
        <taxon>Isotomoidea</taxon>
        <taxon>Isotomidae</taxon>
        <taxon>Proisotominae</taxon>
        <taxon>Folsomia</taxon>
    </lineage>
</organism>
<dbReference type="GO" id="GO:0008374">
    <property type="term" value="F:O-acyltransferase activity"/>
    <property type="evidence" value="ECO:0007669"/>
    <property type="project" value="InterPro"/>
</dbReference>
<dbReference type="PANTHER" id="PTHR31650:SF1">
    <property type="entry name" value="WAX ESTER SYNTHASE_DIACYLGLYCEROL ACYLTRANSFERASE 4-RELATED"/>
    <property type="match status" value="1"/>
</dbReference>
<dbReference type="InterPro" id="IPR045034">
    <property type="entry name" value="O-acyltransferase_WSD1-like"/>
</dbReference>
<sequence>MSPPSRNSQINTRSITFCNWRPNKLLHALAKLVLIALCFLVFLVSTVFAFFPLYVYQCIVVILAKIFRSDLISIVAPRDFCNGLDDVTKKSAYFFQVFVTYHGEPDIDHIRSTFQTKVMEEKDIKNGKLLYEKFTYFIKPWLGYLFWSRESNFSLHEHIRLCEDTEHLLLSHPVVTEKDFTNVMGKLSARPLRQGMSPWEILIVRNFVPSKPKIHIGEETKISEGSRFILIFRIHHAISDGSCCFKILVTNLSGVPVPEIFSPSTRTWKETFCSTILIKLTTLVLFGYYQFKQIVLDVDKNIWNLSAPQTTGEWLFVQSEKIPLIGLKQMSKSRNVSLTALFNAGLGAGIRTFLKGTGQEDKIPETMRVLMPLPWKTHPFTGLVNCWSFGTLIIPLGPCLQQNLQIAEKSIRNCKKSPILPVNFAVPPLLALFPVWLFKILADLGLVTILASHFPGPKDPIQSFGRYWLDEANSWLDMRGSFCISTSFITSRGNLRVGVTVDKAIIPTQEQGDYLAFCISQEFKNILDIDHATRNLEQDDAKIV</sequence>
<dbReference type="GO" id="GO:0005886">
    <property type="term" value="C:plasma membrane"/>
    <property type="evidence" value="ECO:0007669"/>
    <property type="project" value="TreeGrafter"/>
</dbReference>
<accession>A0A226EPJ5</accession>
<comment type="caution">
    <text evidence="3">The sequence shown here is derived from an EMBL/GenBank/DDBJ whole genome shotgun (WGS) entry which is preliminary data.</text>
</comment>
<reference evidence="3 4" key="1">
    <citation type="submission" date="2015-12" db="EMBL/GenBank/DDBJ databases">
        <title>The genome of Folsomia candida.</title>
        <authorList>
            <person name="Faddeeva A."/>
            <person name="Derks M.F."/>
            <person name="Anvar Y."/>
            <person name="Smit S."/>
            <person name="Van Straalen N."/>
            <person name="Roelofs D."/>
        </authorList>
    </citation>
    <scope>NUCLEOTIDE SEQUENCE [LARGE SCALE GENOMIC DNA]</scope>
    <source>
        <strain evidence="3 4">VU population</strain>
        <tissue evidence="3">Whole body</tissue>
    </source>
</reference>
<gene>
    <name evidence="3" type="ORF">Fcan01_04693</name>
</gene>
<proteinExistence type="predicted"/>
<feature type="domain" description="O-acyltransferase WSD1 C-terminal" evidence="2">
    <location>
        <begin position="391"/>
        <end position="526"/>
    </location>
</feature>
<dbReference type="OrthoDB" id="619536at2759"/>
<keyword evidence="4" id="KW-1185">Reference proteome</keyword>
<dbReference type="InterPro" id="IPR009721">
    <property type="entry name" value="O-acyltransferase_WSD1_C"/>
</dbReference>
<keyword evidence="3" id="KW-0012">Acyltransferase</keyword>
<evidence type="ECO:0000313" key="3">
    <source>
        <dbReference type="EMBL" id="OXA59210.1"/>
    </source>
</evidence>
<evidence type="ECO:0000259" key="2">
    <source>
        <dbReference type="Pfam" id="PF06974"/>
    </source>
</evidence>
<evidence type="ECO:0000313" key="4">
    <source>
        <dbReference type="Proteomes" id="UP000198287"/>
    </source>
</evidence>